<dbReference type="GO" id="GO:0006430">
    <property type="term" value="P:lysyl-tRNA aminoacylation"/>
    <property type="evidence" value="ECO:0007669"/>
    <property type="project" value="UniProtKB-UniRule"/>
</dbReference>
<comment type="cofactor">
    <cofactor evidence="8 9">
        <name>Mg(2+)</name>
        <dbReference type="ChEBI" id="CHEBI:18420"/>
    </cofactor>
    <text evidence="8 9">Binds 3 Mg(2+) ions per subunit.</text>
</comment>
<comment type="subcellular location">
    <subcellularLocation>
        <location evidence="8">Cytoplasm</location>
    </subcellularLocation>
</comment>
<name>A0A0F7WX35_CHLPN</name>
<dbReference type="InterPro" id="IPR044136">
    <property type="entry name" value="Lys-tRNA-ligase_II_N"/>
</dbReference>
<proteinExistence type="inferred from homology"/>
<keyword evidence="8 9" id="KW-0460">Magnesium</keyword>
<dbReference type="InterPro" id="IPR004365">
    <property type="entry name" value="NA-bd_OB_tRNA"/>
</dbReference>
<evidence type="ECO:0000256" key="1">
    <source>
        <dbReference type="ARBA" id="ARBA00008226"/>
    </source>
</evidence>
<evidence type="ECO:0000256" key="8">
    <source>
        <dbReference type="HAMAP-Rule" id="MF_00252"/>
    </source>
</evidence>
<evidence type="ECO:0000313" key="19">
    <source>
        <dbReference type="EMBL" id="CRI52123.1"/>
    </source>
</evidence>
<dbReference type="PATRIC" id="fig|83558.13.peg.983"/>
<keyword evidence="5 8" id="KW-0067">ATP-binding</keyword>
<dbReference type="Pfam" id="PF00152">
    <property type="entry name" value="tRNA-synt_2"/>
    <property type="match status" value="1"/>
</dbReference>
<keyword evidence="3 8" id="KW-0479">Metal-binding</keyword>
<dbReference type="InterPro" id="IPR018149">
    <property type="entry name" value="Lys-tRNA-synth_II_C"/>
</dbReference>
<dbReference type="EMBL" id="LN847240">
    <property type="protein sequence ID" value="CRI50993.1"/>
    <property type="molecule type" value="Genomic_DNA"/>
</dbReference>
<dbReference type="EMBL" id="LN847246">
    <property type="protein sequence ID" value="CRI52123.1"/>
    <property type="molecule type" value="Genomic_DNA"/>
</dbReference>
<dbReference type="GO" id="GO:0000287">
    <property type="term" value="F:magnesium ion binding"/>
    <property type="evidence" value="ECO:0007669"/>
    <property type="project" value="UniProtKB-UniRule"/>
</dbReference>
<evidence type="ECO:0000313" key="13">
    <source>
        <dbReference type="EMBL" id="CRI41973.1"/>
    </source>
</evidence>
<evidence type="ECO:0000259" key="10">
    <source>
        <dbReference type="PROSITE" id="PS50862"/>
    </source>
</evidence>
<dbReference type="GO" id="GO:0000049">
    <property type="term" value="F:tRNA binding"/>
    <property type="evidence" value="ECO:0007669"/>
    <property type="project" value="TreeGrafter"/>
</dbReference>
<evidence type="ECO:0000256" key="6">
    <source>
        <dbReference type="ARBA" id="ARBA00023146"/>
    </source>
</evidence>
<evidence type="ECO:0000256" key="5">
    <source>
        <dbReference type="ARBA" id="ARBA00022840"/>
    </source>
</evidence>
<evidence type="ECO:0000313" key="16">
    <source>
        <dbReference type="EMBL" id="CRI47588.1"/>
    </source>
</evidence>
<accession>A0A0F7WX35</accession>
<dbReference type="NCBIfam" id="TIGR00499">
    <property type="entry name" value="lysS_bact"/>
    <property type="match status" value="1"/>
</dbReference>
<keyword evidence="8" id="KW-0648">Protein biosynthesis</keyword>
<dbReference type="EMBL" id="LN847008">
    <property type="protein sequence ID" value="CRI41973.1"/>
    <property type="molecule type" value="Genomic_DNA"/>
</dbReference>
<dbReference type="EMBL" id="LN849051">
    <property type="protein sequence ID" value="CRI73616.1"/>
    <property type="molecule type" value="Genomic_DNA"/>
</dbReference>
<dbReference type="EMBL" id="LN847237">
    <property type="protein sequence ID" value="CRI47588.1"/>
    <property type="molecule type" value="Genomic_DNA"/>
</dbReference>
<evidence type="ECO:0000313" key="15">
    <source>
        <dbReference type="EMBL" id="CRI46441.1"/>
    </source>
</evidence>
<evidence type="ECO:0000256" key="9">
    <source>
        <dbReference type="RuleBase" id="RU000336"/>
    </source>
</evidence>
<dbReference type="InterPro" id="IPR002313">
    <property type="entry name" value="Lys-tRNA-ligase_II"/>
</dbReference>
<reference evidence="13" key="1">
    <citation type="submission" date="2015-05" db="EMBL/GenBank/DDBJ databases">
        <authorList>
            <person name="Rattei Thomas"/>
        </authorList>
    </citation>
    <scope>NUCLEOTIDE SEQUENCE</scope>
    <source>
        <strain evidence="11">CV15</strain>
        <strain evidence="12">CWL029c</strain>
        <strain evidence="13">GiD</strain>
        <strain evidence="14">H12</strain>
        <strain evidence="15">MUL2216</strain>
        <strain evidence="16">Panola</strain>
        <strain evidence="18">PB1</strain>
        <strain evidence="17">U1271</strain>
        <strain evidence="19">UZG1</strain>
        <strain evidence="20">Wien2</strain>
        <strain evidence="21">YK41</strain>
    </source>
</reference>
<dbReference type="Gene3D" id="2.40.50.140">
    <property type="entry name" value="Nucleic acid-binding proteins"/>
    <property type="match status" value="1"/>
</dbReference>
<evidence type="ECO:0000313" key="21">
    <source>
        <dbReference type="EMBL" id="CRI73616.1"/>
    </source>
</evidence>
<dbReference type="GO" id="GO:0005829">
    <property type="term" value="C:cytosol"/>
    <property type="evidence" value="ECO:0007669"/>
    <property type="project" value="TreeGrafter"/>
</dbReference>
<dbReference type="InterPro" id="IPR004364">
    <property type="entry name" value="Aa-tRNA-synt_II"/>
</dbReference>
<sequence>MGWKSDIYTNILEERMTARAEYLDHEDFLYRSHKLQELSELGVVLYPYEFPGVFSCEDIKKTFASQELGNSEAAMSRSTPRVRFAGRLVLFRAMGKNAFGQILDHNQTIQVMFNREFTSVHGLSEDAEITPIKFIEKKLDLGDILGIDGYLFFTHSGELTVLVETVTLLCKSLLSLPDKHAGLSDKEVRYRKRWLDLISSREVSDTFVKRSYIIKLIRNYMDAHGFLEVETPILQNIYGGAEAKPFTTTMEALHSEMFLRISLEIALKKILVGGAPRIYELGKVFRNEGIDRTHNPEFTMIEAYAAYMDYKEVMVFVENLVEHLVRAVNHDNTSLVYSYWKHGPQEVDFKAPWIRMTMKESIATYAGIDVDVHSDQKLKEILKKKTTFPETAFATASRGMLIAALFDELVSDNLIAPHHITDHPVETTPLCKTLRSGDTAFVERFESFCLGKELCNAYSELNDPIRQRELLEQQHTKKELLPDSECHPIDEEFLEALCQGMPPAGGFGIGVDRLVMILTNAASIRDVLYFPVMRRFDAEKTN</sequence>
<evidence type="ECO:0000313" key="18">
    <source>
        <dbReference type="EMBL" id="CRI50993.1"/>
    </source>
</evidence>
<dbReference type="InterPro" id="IPR045864">
    <property type="entry name" value="aa-tRNA-synth_II/BPL/LPL"/>
</dbReference>
<dbReference type="EMBL" id="LN847204">
    <property type="protein sequence ID" value="CRI44186.1"/>
    <property type="molecule type" value="Genomic_DNA"/>
</dbReference>
<evidence type="ECO:0000313" key="12">
    <source>
        <dbReference type="EMBL" id="CRI40847.1"/>
    </source>
</evidence>
<organism evidence="13">
    <name type="scientific">Chlamydia pneumoniae</name>
    <name type="common">Chlamydophila pneumoniae</name>
    <dbReference type="NCBI Taxonomy" id="83558"/>
    <lineage>
        <taxon>Bacteria</taxon>
        <taxon>Pseudomonadati</taxon>
        <taxon>Chlamydiota</taxon>
        <taxon>Chlamydiia</taxon>
        <taxon>Chlamydiales</taxon>
        <taxon>Chlamydiaceae</taxon>
        <taxon>Chlamydia/Chlamydophila group</taxon>
        <taxon>Chlamydia</taxon>
    </lineage>
</organism>
<comment type="subunit">
    <text evidence="8">Homodimer.</text>
</comment>
<dbReference type="EMBL" id="LN846999">
    <property type="protein sequence ID" value="CRI38584.1"/>
    <property type="molecule type" value="Genomic_DNA"/>
</dbReference>
<dbReference type="HAMAP" id="MF_00252">
    <property type="entry name" value="Lys_tRNA_synth_class2"/>
    <property type="match status" value="1"/>
</dbReference>
<feature type="binding site" evidence="8">
    <location>
        <position position="446"/>
    </location>
    <ligand>
        <name>Mg(2+)</name>
        <dbReference type="ChEBI" id="CHEBI:18420"/>
        <label>1</label>
    </ligand>
</feature>
<feature type="domain" description="Aminoacyl-transfer RNA synthetases class-II family profile" evidence="10">
    <location>
        <begin position="210"/>
        <end position="531"/>
    </location>
</feature>
<dbReference type="EC" id="6.1.1.6" evidence="8"/>
<evidence type="ECO:0000256" key="3">
    <source>
        <dbReference type="ARBA" id="ARBA00022723"/>
    </source>
</evidence>
<dbReference type="PROSITE" id="PS50862">
    <property type="entry name" value="AA_TRNA_LIGASE_II"/>
    <property type="match status" value="1"/>
</dbReference>
<keyword evidence="4 8" id="KW-0547">Nucleotide-binding</keyword>
<evidence type="ECO:0000313" key="17">
    <source>
        <dbReference type="EMBL" id="CRI49867.1"/>
    </source>
</evidence>
<evidence type="ECO:0000256" key="7">
    <source>
        <dbReference type="ARBA" id="ARBA00048573"/>
    </source>
</evidence>
<dbReference type="EMBL" id="LN847006">
    <property type="protein sequence ID" value="CRI40847.1"/>
    <property type="molecule type" value="Genomic_DNA"/>
</dbReference>
<dbReference type="PRINTS" id="PR00982">
    <property type="entry name" value="TRNASYNTHLYS"/>
</dbReference>
<dbReference type="Pfam" id="PF01336">
    <property type="entry name" value="tRNA_anti-codon"/>
    <property type="match status" value="1"/>
</dbReference>
<dbReference type="EMBL" id="LN847227">
    <property type="protein sequence ID" value="CRI46441.1"/>
    <property type="molecule type" value="Genomic_DNA"/>
</dbReference>
<gene>
    <name evidence="8 13" type="primary">lysS</name>
    <name evidence="11" type="ORF">BN1224_CV15_C_04170</name>
    <name evidence="13" type="ORF">BN1224_GiD_A_09740</name>
    <name evidence="14" type="ORF">BN1224_H12_EZ_00050</name>
    <name evidence="15" type="ORF">BN1224_MUL2216_F_04960</name>
    <name evidence="16" type="ORF">BN1224_Panola_L_00920</name>
    <name evidence="18" type="ORF">BN1224_PB1_B_09620</name>
    <name evidence="17" type="ORF">BN1224_U1271_C_08070</name>
    <name evidence="19" type="ORF">BN1224_UZG1_B_02720</name>
    <name evidence="20" type="ORF">BN1224_Wien2_H_01910</name>
    <name evidence="21" type="ORF">BN1224_YK41_BZ_00040</name>
    <name evidence="12" type="ORF">CWL029c_F_00940</name>
</gene>
<dbReference type="CDD" id="cd04322">
    <property type="entry name" value="LysRS_N"/>
    <property type="match status" value="1"/>
</dbReference>
<dbReference type="EMBL" id="LN847255">
    <property type="protein sequence ID" value="CRI54044.1"/>
    <property type="molecule type" value="Genomic_DNA"/>
</dbReference>
<evidence type="ECO:0000313" key="14">
    <source>
        <dbReference type="EMBL" id="CRI44186.1"/>
    </source>
</evidence>
<dbReference type="AlphaFoldDB" id="A0A0F7WX35"/>
<dbReference type="InterPro" id="IPR006195">
    <property type="entry name" value="aa-tRNA-synth_II"/>
</dbReference>
<dbReference type="GO" id="GO:0005524">
    <property type="term" value="F:ATP binding"/>
    <property type="evidence" value="ECO:0007669"/>
    <property type="project" value="UniProtKB-UniRule"/>
</dbReference>
<dbReference type="PANTHER" id="PTHR42918:SF15">
    <property type="entry name" value="LYSINE--TRNA LIGASE, CHLOROPLASTIC_MITOCHONDRIAL"/>
    <property type="match status" value="1"/>
</dbReference>
<keyword evidence="6 8" id="KW-0030">Aminoacyl-tRNA synthetase</keyword>
<keyword evidence="8" id="KW-0963">Cytoplasm</keyword>
<keyword evidence="2 8" id="KW-0436">Ligase</keyword>
<comment type="similarity">
    <text evidence="1 8">Belongs to the class-II aminoacyl-tRNA synthetase family.</text>
</comment>
<dbReference type="NCBIfam" id="NF001756">
    <property type="entry name" value="PRK00484.1"/>
    <property type="match status" value="1"/>
</dbReference>
<dbReference type="Gene3D" id="3.30.930.10">
    <property type="entry name" value="Bira Bifunctional Protein, Domain 2"/>
    <property type="match status" value="1"/>
</dbReference>
<dbReference type="GO" id="GO:0004824">
    <property type="term" value="F:lysine-tRNA ligase activity"/>
    <property type="evidence" value="ECO:0007669"/>
    <property type="project" value="UniProtKB-UniRule"/>
</dbReference>
<evidence type="ECO:0000313" key="11">
    <source>
        <dbReference type="EMBL" id="CRI38584.1"/>
    </source>
</evidence>
<evidence type="ECO:0000313" key="20">
    <source>
        <dbReference type="EMBL" id="CRI54044.1"/>
    </source>
</evidence>
<dbReference type="SUPFAM" id="SSF55681">
    <property type="entry name" value="Class II aaRS and biotin synthetases"/>
    <property type="match status" value="1"/>
</dbReference>
<dbReference type="PANTHER" id="PTHR42918">
    <property type="entry name" value="LYSYL-TRNA SYNTHETASE"/>
    <property type="match status" value="1"/>
</dbReference>
<feature type="binding site" evidence="8">
    <location>
        <position position="453"/>
    </location>
    <ligand>
        <name>Mg(2+)</name>
        <dbReference type="ChEBI" id="CHEBI:18420"/>
        <label>1</label>
    </ligand>
</feature>
<evidence type="ECO:0000256" key="4">
    <source>
        <dbReference type="ARBA" id="ARBA00022741"/>
    </source>
</evidence>
<feature type="binding site" evidence="8">
    <location>
        <position position="453"/>
    </location>
    <ligand>
        <name>Mg(2+)</name>
        <dbReference type="ChEBI" id="CHEBI:18420"/>
        <label>2</label>
    </ligand>
</feature>
<dbReference type="SUPFAM" id="SSF50249">
    <property type="entry name" value="Nucleic acid-binding proteins"/>
    <property type="match status" value="1"/>
</dbReference>
<dbReference type="EMBL" id="LN847244">
    <property type="protein sequence ID" value="CRI49867.1"/>
    <property type="molecule type" value="Genomic_DNA"/>
</dbReference>
<comment type="catalytic activity">
    <reaction evidence="7 8 9">
        <text>tRNA(Lys) + L-lysine + ATP = L-lysyl-tRNA(Lys) + AMP + diphosphate</text>
        <dbReference type="Rhea" id="RHEA:20792"/>
        <dbReference type="Rhea" id="RHEA-COMP:9696"/>
        <dbReference type="Rhea" id="RHEA-COMP:9697"/>
        <dbReference type="ChEBI" id="CHEBI:30616"/>
        <dbReference type="ChEBI" id="CHEBI:32551"/>
        <dbReference type="ChEBI" id="CHEBI:33019"/>
        <dbReference type="ChEBI" id="CHEBI:78442"/>
        <dbReference type="ChEBI" id="CHEBI:78529"/>
        <dbReference type="ChEBI" id="CHEBI:456215"/>
        <dbReference type="EC" id="6.1.1.6"/>
    </reaction>
</comment>
<dbReference type="InterPro" id="IPR012340">
    <property type="entry name" value="NA-bd_OB-fold"/>
</dbReference>
<protein>
    <recommendedName>
        <fullName evidence="8">Lysine--tRNA ligase</fullName>
        <ecNumber evidence="8">6.1.1.6</ecNumber>
    </recommendedName>
    <alternativeName>
        <fullName evidence="8">Lysyl-tRNA synthetase</fullName>
        <shortName evidence="8">LysRS</shortName>
    </alternativeName>
</protein>
<evidence type="ECO:0000256" key="2">
    <source>
        <dbReference type="ARBA" id="ARBA00022598"/>
    </source>
</evidence>